<name>A0ABT0FLS5_9ACTN</name>
<feature type="transmembrane region" description="Helical" evidence="7">
    <location>
        <begin position="58"/>
        <end position="82"/>
    </location>
</feature>
<accession>A0ABT0FLS5</accession>
<reference evidence="9 10" key="1">
    <citation type="submission" date="2022-04" db="EMBL/GenBank/DDBJ databases">
        <title>Genome draft of Actinomadura sp. ATCC 31491.</title>
        <authorList>
            <person name="Shi X."/>
            <person name="Du Y."/>
        </authorList>
    </citation>
    <scope>NUCLEOTIDE SEQUENCE [LARGE SCALE GENOMIC DNA]</scope>
    <source>
        <strain evidence="9 10">ATCC 31491</strain>
    </source>
</reference>
<evidence type="ECO:0000259" key="8">
    <source>
        <dbReference type="Pfam" id="PF02687"/>
    </source>
</evidence>
<evidence type="ECO:0000256" key="6">
    <source>
        <dbReference type="SAM" id="MobiDB-lite"/>
    </source>
</evidence>
<organism evidence="9 10">
    <name type="scientific">Actinomadura luzonensis</name>
    <dbReference type="NCBI Taxonomy" id="2805427"/>
    <lineage>
        <taxon>Bacteria</taxon>
        <taxon>Bacillati</taxon>
        <taxon>Actinomycetota</taxon>
        <taxon>Actinomycetes</taxon>
        <taxon>Streptosporangiales</taxon>
        <taxon>Thermomonosporaceae</taxon>
        <taxon>Actinomadura</taxon>
    </lineage>
</organism>
<evidence type="ECO:0000256" key="3">
    <source>
        <dbReference type="ARBA" id="ARBA00022692"/>
    </source>
</evidence>
<evidence type="ECO:0000256" key="2">
    <source>
        <dbReference type="ARBA" id="ARBA00022475"/>
    </source>
</evidence>
<proteinExistence type="predicted"/>
<gene>
    <name evidence="9" type="ORF">MF672_005650</name>
</gene>
<protein>
    <submittedName>
        <fullName evidence="9">ABC transporter permease</fullName>
    </submittedName>
</protein>
<keyword evidence="10" id="KW-1185">Reference proteome</keyword>
<dbReference type="InterPro" id="IPR003838">
    <property type="entry name" value="ABC3_permease_C"/>
</dbReference>
<dbReference type="Proteomes" id="UP001317259">
    <property type="component" value="Unassembled WGS sequence"/>
</dbReference>
<sequence length="206" mass="20172">MLRITLRSFAHHRAGALATGLVALVGMILVTGMTSLLGTGLAASTAAADRPFLVQFPLIMGGWAVAIVVFAMVSTVGVALGGRAEEIAGIRLIGATPRQVQGMLVLETAAVTAVAAPPGLAGGYLVGWAVMGGIRSAGLTASATVFAPGVALPALGVLVVLAASVLAAWIGSRAPASRSPVADAAPPARGRQAGVPAGRAASPPGS</sequence>
<dbReference type="RefSeq" id="WP_247815171.1">
    <property type="nucleotide sequence ID" value="NZ_JAKRKC020000001.1"/>
</dbReference>
<evidence type="ECO:0000256" key="1">
    <source>
        <dbReference type="ARBA" id="ARBA00004651"/>
    </source>
</evidence>
<dbReference type="EMBL" id="JAKRKC020000001">
    <property type="protein sequence ID" value="MCK2213282.1"/>
    <property type="molecule type" value="Genomic_DNA"/>
</dbReference>
<evidence type="ECO:0000256" key="7">
    <source>
        <dbReference type="SAM" id="Phobius"/>
    </source>
</evidence>
<evidence type="ECO:0000256" key="5">
    <source>
        <dbReference type="ARBA" id="ARBA00023136"/>
    </source>
</evidence>
<feature type="domain" description="ABC3 transporter permease C-terminal" evidence="8">
    <location>
        <begin position="60"/>
        <end position="176"/>
    </location>
</feature>
<feature type="transmembrane region" description="Helical" evidence="7">
    <location>
        <begin position="103"/>
        <end position="130"/>
    </location>
</feature>
<feature type="transmembrane region" description="Helical" evidence="7">
    <location>
        <begin position="150"/>
        <end position="170"/>
    </location>
</feature>
<keyword evidence="3 7" id="KW-0812">Transmembrane</keyword>
<keyword evidence="2" id="KW-1003">Cell membrane</keyword>
<evidence type="ECO:0000256" key="4">
    <source>
        <dbReference type="ARBA" id="ARBA00022989"/>
    </source>
</evidence>
<feature type="region of interest" description="Disordered" evidence="6">
    <location>
        <begin position="177"/>
        <end position="206"/>
    </location>
</feature>
<keyword evidence="4 7" id="KW-1133">Transmembrane helix</keyword>
<comment type="caution">
    <text evidence="9">The sequence shown here is derived from an EMBL/GenBank/DDBJ whole genome shotgun (WGS) entry which is preliminary data.</text>
</comment>
<dbReference type="Pfam" id="PF02687">
    <property type="entry name" value="FtsX"/>
    <property type="match status" value="1"/>
</dbReference>
<comment type="subcellular location">
    <subcellularLocation>
        <location evidence="1">Cell membrane</location>
        <topology evidence="1">Multi-pass membrane protein</topology>
    </subcellularLocation>
</comment>
<keyword evidence="5 7" id="KW-0472">Membrane</keyword>
<evidence type="ECO:0000313" key="9">
    <source>
        <dbReference type="EMBL" id="MCK2213282.1"/>
    </source>
</evidence>
<evidence type="ECO:0000313" key="10">
    <source>
        <dbReference type="Proteomes" id="UP001317259"/>
    </source>
</evidence>